<dbReference type="PROSITE" id="PS50977">
    <property type="entry name" value="HTH_TETR_2"/>
    <property type="match status" value="1"/>
</dbReference>
<dbReference type="Proteomes" id="UP000574276">
    <property type="component" value="Unassembled WGS sequence"/>
</dbReference>
<dbReference type="RefSeq" id="WP_228352370.1">
    <property type="nucleotide sequence ID" value="NZ_JACEGA010000001.1"/>
</dbReference>
<dbReference type="InterPro" id="IPR009057">
    <property type="entry name" value="Homeodomain-like_sf"/>
</dbReference>
<protein>
    <submittedName>
        <fullName evidence="4">TetR/AcrR family transcriptional regulator</fullName>
    </submittedName>
</protein>
<dbReference type="AlphaFoldDB" id="A0A839JZ67"/>
<dbReference type="Pfam" id="PF00440">
    <property type="entry name" value="TetR_N"/>
    <property type="match status" value="1"/>
</dbReference>
<dbReference type="GO" id="GO:0006355">
    <property type="term" value="P:regulation of DNA-templated transcription"/>
    <property type="evidence" value="ECO:0007669"/>
    <property type="project" value="UniProtKB-ARBA"/>
</dbReference>
<sequence>MELKERVIDAVVEEFNEKGLKFTMDDLAKRLGISKRTLYTVVKDKESLFLEMVDCVFGEIKESERKIAENPNLEVMEKLKQILIVLPEKYKTLDFRQLYDLKTKFPSIYKKIENRIETDWDLTFQTMQQAMDEGKLRRISKPVFQAIFSGTIEYYMSRSVLIDNQISYEEGLEQLLDILIYGVIENKMSDGKNALKVK</sequence>
<dbReference type="PRINTS" id="PR00455">
    <property type="entry name" value="HTHTETR"/>
</dbReference>
<keyword evidence="5" id="KW-1185">Reference proteome</keyword>
<feature type="domain" description="HTH tetR-type" evidence="3">
    <location>
        <begin position="1"/>
        <end position="60"/>
    </location>
</feature>
<keyword evidence="1 2" id="KW-0238">DNA-binding</keyword>
<dbReference type="SUPFAM" id="SSF48498">
    <property type="entry name" value="Tetracyclin repressor-like, C-terminal domain"/>
    <property type="match status" value="1"/>
</dbReference>
<evidence type="ECO:0000256" key="2">
    <source>
        <dbReference type="PROSITE-ProRule" id="PRU00335"/>
    </source>
</evidence>
<dbReference type="SUPFAM" id="SSF46689">
    <property type="entry name" value="Homeodomain-like"/>
    <property type="match status" value="1"/>
</dbReference>
<dbReference type="EMBL" id="JACEGA010000001">
    <property type="protein sequence ID" value="MBB2182666.1"/>
    <property type="molecule type" value="Genomic_DNA"/>
</dbReference>
<dbReference type="PANTHER" id="PTHR30328">
    <property type="entry name" value="TRANSCRIPTIONAL REPRESSOR"/>
    <property type="match status" value="1"/>
</dbReference>
<dbReference type="Gene3D" id="1.10.357.10">
    <property type="entry name" value="Tetracycline Repressor, domain 2"/>
    <property type="match status" value="1"/>
</dbReference>
<name>A0A839JZ67_9FIRM</name>
<proteinExistence type="predicted"/>
<dbReference type="Gene3D" id="1.10.10.60">
    <property type="entry name" value="Homeodomain-like"/>
    <property type="match status" value="1"/>
</dbReference>
<gene>
    <name evidence="4" type="ORF">H0486_07235</name>
</gene>
<dbReference type="InterPro" id="IPR001647">
    <property type="entry name" value="HTH_TetR"/>
</dbReference>
<organism evidence="4 5">
    <name type="scientific">Variimorphobacter saccharofermentans</name>
    <dbReference type="NCBI Taxonomy" id="2755051"/>
    <lineage>
        <taxon>Bacteria</taxon>
        <taxon>Bacillati</taxon>
        <taxon>Bacillota</taxon>
        <taxon>Clostridia</taxon>
        <taxon>Lachnospirales</taxon>
        <taxon>Lachnospiraceae</taxon>
        <taxon>Variimorphobacter</taxon>
    </lineage>
</organism>
<evidence type="ECO:0000313" key="4">
    <source>
        <dbReference type="EMBL" id="MBB2182666.1"/>
    </source>
</evidence>
<dbReference type="InterPro" id="IPR050109">
    <property type="entry name" value="HTH-type_TetR-like_transc_reg"/>
</dbReference>
<evidence type="ECO:0000259" key="3">
    <source>
        <dbReference type="PROSITE" id="PS50977"/>
    </source>
</evidence>
<reference evidence="4 5" key="1">
    <citation type="submission" date="2020-07" db="EMBL/GenBank/DDBJ databases">
        <title>Characterization and genome sequencing of isolate MD1, a novel member within the family Lachnospiraceae.</title>
        <authorList>
            <person name="Rettenmaier R."/>
            <person name="Di Bello L."/>
            <person name="Zinser C."/>
            <person name="Scheitz K."/>
            <person name="Liebl W."/>
            <person name="Zverlov V."/>
        </authorList>
    </citation>
    <scope>NUCLEOTIDE SEQUENCE [LARGE SCALE GENOMIC DNA]</scope>
    <source>
        <strain evidence="4 5">MD1</strain>
    </source>
</reference>
<dbReference type="InterPro" id="IPR036271">
    <property type="entry name" value="Tet_transcr_reg_TetR-rel_C_sf"/>
</dbReference>
<accession>A0A839JZ67</accession>
<comment type="caution">
    <text evidence="4">The sequence shown here is derived from an EMBL/GenBank/DDBJ whole genome shotgun (WGS) entry which is preliminary data.</text>
</comment>
<evidence type="ECO:0000313" key="5">
    <source>
        <dbReference type="Proteomes" id="UP000574276"/>
    </source>
</evidence>
<feature type="DNA-binding region" description="H-T-H motif" evidence="2">
    <location>
        <begin position="23"/>
        <end position="42"/>
    </location>
</feature>
<evidence type="ECO:0000256" key="1">
    <source>
        <dbReference type="ARBA" id="ARBA00023125"/>
    </source>
</evidence>
<dbReference type="GO" id="GO:0003677">
    <property type="term" value="F:DNA binding"/>
    <property type="evidence" value="ECO:0007669"/>
    <property type="project" value="UniProtKB-UniRule"/>
</dbReference>
<dbReference type="PANTHER" id="PTHR30328:SF54">
    <property type="entry name" value="HTH-TYPE TRANSCRIPTIONAL REPRESSOR SCO4008"/>
    <property type="match status" value="1"/>
</dbReference>